<evidence type="ECO:0000313" key="1">
    <source>
        <dbReference type="EMBL" id="KAG0000528.1"/>
    </source>
</evidence>
<comment type="caution">
    <text evidence="1">The sequence shown here is derived from an EMBL/GenBank/DDBJ whole genome shotgun (WGS) entry which is preliminary data.</text>
</comment>
<reference evidence="1" key="1">
    <citation type="journal article" date="2020" name="Fungal Divers.">
        <title>Resolving the Mortierellaceae phylogeny through synthesis of multi-gene phylogenetics and phylogenomics.</title>
        <authorList>
            <person name="Vandepol N."/>
            <person name="Liber J."/>
            <person name="Desiro A."/>
            <person name="Na H."/>
            <person name="Kennedy M."/>
            <person name="Barry K."/>
            <person name="Grigoriev I.V."/>
            <person name="Miller A.N."/>
            <person name="O'Donnell K."/>
            <person name="Stajich J.E."/>
            <person name="Bonito G."/>
        </authorList>
    </citation>
    <scope>NUCLEOTIDE SEQUENCE</scope>
    <source>
        <strain evidence="1">NRRL 2769</strain>
    </source>
</reference>
<dbReference type="AlphaFoldDB" id="A0A9P6MH97"/>
<evidence type="ECO:0000313" key="2">
    <source>
        <dbReference type="Proteomes" id="UP000703661"/>
    </source>
</evidence>
<dbReference type="Proteomes" id="UP000703661">
    <property type="component" value="Unassembled WGS sequence"/>
</dbReference>
<proteinExistence type="predicted"/>
<keyword evidence="2" id="KW-1185">Reference proteome</keyword>
<name>A0A9P6MH97_9FUNG</name>
<organism evidence="1 2">
    <name type="scientific">Entomortierella chlamydospora</name>
    <dbReference type="NCBI Taxonomy" id="101097"/>
    <lineage>
        <taxon>Eukaryota</taxon>
        <taxon>Fungi</taxon>
        <taxon>Fungi incertae sedis</taxon>
        <taxon>Mucoromycota</taxon>
        <taxon>Mortierellomycotina</taxon>
        <taxon>Mortierellomycetes</taxon>
        <taxon>Mortierellales</taxon>
        <taxon>Mortierellaceae</taxon>
        <taxon>Entomortierella</taxon>
    </lineage>
</organism>
<sequence length="149" mass="16511">MKQAGWTIHVCQTETDVAIAVDCQPDDVVISQDSDMLAYKSVSTIWRPISGYLVLEYKLTDVCQQHSLTRDHLTAIAVVSSNDYTATIVAAYLTHITVLTKNTTGEALDASLKVFVEMKQTVIDPKDTPVASLSFNDLSQRLNDLRSLY</sequence>
<accession>A0A9P6MH97</accession>
<protein>
    <submittedName>
        <fullName evidence="1">Uncharacterized protein</fullName>
    </submittedName>
</protein>
<dbReference type="EMBL" id="JAAAID010003129">
    <property type="protein sequence ID" value="KAG0000528.1"/>
    <property type="molecule type" value="Genomic_DNA"/>
</dbReference>
<gene>
    <name evidence="1" type="ORF">BGZ80_006346</name>
</gene>